<dbReference type="CDD" id="cd00590">
    <property type="entry name" value="RRM_SF"/>
    <property type="match status" value="1"/>
</dbReference>
<keyword evidence="1" id="KW-0694">RNA-binding</keyword>
<dbReference type="GO" id="GO:0003723">
    <property type="term" value="F:RNA binding"/>
    <property type="evidence" value="ECO:0007669"/>
    <property type="project" value="UniProtKB-UniRule"/>
</dbReference>
<dbReference type="Gene3D" id="3.30.70.330">
    <property type="match status" value="1"/>
</dbReference>
<gene>
    <name evidence="4" type="ORF">Tci_001375</name>
</gene>
<protein>
    <submittedName>
        <fullName evidence="4">Nucleotide-binding alpha-beta plait domain-containing protein</fullName>
    </submittedName>
</protein>
<dbReference type="InterPro" id="IPR012677">
    <property type="entry name" value="Nucleotide-bd_a/b_plait_sf"/>
</dbReference>
<evidence type="ECO:0000313" key="4">
    <source>
        <dbReference type="EMBL" id="GEU29397.1"/>
    </source>
</evidence>
<sequence>MEGGQEGEQGDSEGDDKREDVSSGNVVNYYFTNFPPEWNRVNLHELFAEIREIAHVYVARKVSKSGKRFGFAHFFQVGNLQALEKRLNRIIIGSFKLRANIAKYEKNTSKSNQGCKRKGWVFDIPCKLNALPTLDPSSSINETKVKYIGGSIFSLEFQNNEEGCNFTRVDYKKSVEQGVKFETGSNHVGDGFDSSRDNVEPLGKTLKCETPNEVVQDGSEEEPSYAAGNFSEKDGSVDVGEAYSNFELGYGSDSYVEKKGHLTDNGSSYGKGDGDLSQSEVGDVDLSPSYGGEKAWSHLTDNGSSYGKGDGDLSQSEVGDVDLSPSYGGEKVGLITPSLSTDVKERCISYYHRLGHVEIFDGLNSGSYAIPNQRVNTFDIISQKGKVQRNEKATHLKKRKMKTMNLFKLIQIKQRDKLMTDMKKGTPRLRSSKALKLLWQVAL</sequence>
<organism evidence="4">
    <name type="scientific">Tanacetum cinerariifolium</name>
    <name type="common">Dalmatian daisy</name>
    <name type="synonym">Chrysanthemum cinerariifolium</name>
    <dbReference type="NCBI Taxonomy" id="118510"/>
    <lineage>
        <taxon>Eukaryota</taxon>
        <taxon>Viridiplantae</taxon>
        <taxon>Streptophyta</taxon>
        <taxon>Embryophyta</taxon>
        <taxon>Tracheophyta</taxon>
        <taxon>Spermatophyta</taxon>
        <taxon>Magnoliopsida</taxon>
        <taxon>eudicotyledons</taxon>
        <taxon>Gunneridae</taxon>
        <taxon>Pentapetalae</taxon>
        <taxon>asterids</taxon>
        <taxon>campanulids</taxon>
        <taxon>Asterales</taxon>
        <taxon>Asteraceae</taxon>
        <taxon>Asteroideae</taxon>
        <taxon>Anthemideae</taxon>
        <taxon>Anthemidinae</taxon>
        <taxon>Tanacetum</taxon>
    </lineage>
</organism>
<feature type="region of interest" description="Disordered" evidence="2">
    <location>
        <begin position="1"/>
        <end position="21"/>
    </location>
</feature>
<comment type="caution">
    <text evidence="4">The sequence shown here is derived from an EMBL/GenBank/DDBJ whole genome shotgun (WGS) entry which is preliminary data.</text>
</comment>
<evidence type="ECO:0000259" key="3">
    <source>
        <dbReference type="PROSITE" id="PS50102"/>
    </source>
</evidence>
<feature type="region of interest" description="Disordered" evidence="2">
    <location>
        <begin position="293"/>
        <end position="314"/>
    </location>
</feature>
<dbReference type="EMBL" id="BKCJ010000065">
    <property type="protein sequence ID" value="GEU29397.1"/>
    <property type="molecule type" value="Genomic_DNA"/>
</dbReference>
<accession>A0A699GIX9</accession>
<dbReference type="SUPFAM" id="SSF54928">
    <property type="entry name" value="RNA-binding domain, RBD"/>
    <property type="match status" value="1"/>
</dbReference>
<dbReference type="InterPro" id="IPR035979">
    <property type="entry name" value="RBD_domain_sf"/>
</dbReference>
<feature type="domain" description="RRM" evidence="3">
    <location>
        <begin position="27"/>
        <end position="104"/>
    </location>
</feature>
<dbReference type="Pfam" id="PF00076">
    <property type="entry name" value="RRM_1"/>
    <property type="match status" value="1"/>
</dbReference>
<proteinExistence type="predicted"/>
<evidence type="ECO:0000256" key="1">
    <source>
        <dbReference type="PROSITE-ProRule" id="PRU00176"/>
    </source>
</evidence>
<evidence type="ECO:0000256" key="2">
    <source>
        <dbReference type="SAM" id="MobiDB-lite"/>
    </source>
</evidence>
<name>A0A699GIX9_TANCI</name>
<dbReference type="InterPro" id="IPR000504">
    <property type="entry name" value="RRM_dom"/>
</dbReference>
<reference evidence="4" key="1">
    <citation type="journal article" date="2019" name="Sci. Rep.">
        <title>Draft genome of Tanacetum cinerariifolium, the natural source of mosquito coil.</title>
        <authorList>
            <person name="Yamashiro T."/>
            <person name="Shiraishi A."/>
            <person name="Satake H."/>
            <person name="Nakayama K."/>
        </authorList>
    </citation>
    <scope>NUCLEOTIDE SEQUENCE</scope>
</reference>
<dbReference type="PROSITE" id="PS50102">
    <property type="entry name" value="RRM"/>
    <property type="match status" value="1"/>
</dbReference>
<dbReference type="AlphaFoldDB" id="A0A699GIX9"/>
<feature type="region of interest" description="Disordered" evidence="2">
    <location>
        <begin position="212"/>
        <end position="233"/>
    </location>
</feature>